<reference evidence="2 3" key="1">
    <citation type="submission" date="2019-03" db="EMBL/GenBank/DDBJ databases">
        <title>Single cell metagenomics reveals metabolic interactions within the superorganism composed of flagellate Streblomastix strix and complex community of Bacteroidetes bacteria on its surface.</title>
        <authorList>
            <person name="Treitli S.C."/>
            <person name="Kolisko M."/>
            <person name="Husnik F."/>
            <person name="Keeling P."/>
            <person name="Hampl V."/>
        </authorList>
    </citation>
    <scope>NUCLEOTIDE SEQUENCE [LARGE SCALE GENOMIC DNA]</scope>
    <source>
        <strain evidence="2">ST1C</strain>
    </source>
</reference>
<feature type="compositionally biased region" description="Low complexity" evidence="1">
    <location>
        <begin position="178"/>
        <end position="197"/>
    </location>
</feature>
<feature type="compositionally biased region" description="Low complexity" evidence="1">
    <location>
        <begin position="405"/>
        <end position="423"/>
    </location>
</feature>
<protein>
    <submittedName>
        <fullName evidence="2">Uncharacterized protein</fullName>
    </submittedName>
</protein>
<feature type="compositionally biased region" description="Basic residues" evidence="1">
    <location>
        <begin position="213"/>
        <end position="224"/>
    </location>
</feature>
<feature type="compositionally biased region" description="Basic and acidic residues" evidence="1">
    <location>
        <begin position="1"/>
        <end position="16"/>
    </location>
</feature>
<dbReference type="EMBL" id="SNRW01016786">
    <property type="protein sequence ID" value="KAA6369011.1"/>
    <property type="molecule type" value="Genomic_DNA"/>
</dbReference>
<feature type="compositionally biased region" description="Basic and acidic residues" evidence="1">
    <location>
        <begin position="300"/>
        <end position="314"/>
    </location>
</feature>
<proteinExistence type="predicted"/>
<comment type="caution">
    <text evidence="2">The sequence shown here is derived from an EMBL/GenBank/DDBJ whole genome shotgun (WGS) entry which is preliminary data.</text>
</comment>
<feature type="region of interest" description="Disordered" evidence="1">
    <location>
        <begin position="91"/>
        <end position="342"/>
    </location>
</feature>
<dbReference type="Proteomes" id="UP000324800">
    <property type="component" value="Unassembled WGS sequence"/>
</dbReference>
<sequence>EREREQQKRAQRDRERRKSKKNIVSEPDESENESSHESVRSNKSSIAGSKNDVDVIIRFNVKKEQAMNMPPEDELQINMPDFIQKELKGQLKKQIDSSVSLSTSVASQSSSTSLQSQSQSSSSSLSSQPQLLYKNEQINNSKDQAHKYQSRNLSPNKLPQNRKIVNKYSDDEDDDETSSASSSSQSLSQSASQLSSEEFSDIPREKQHIYQSPKKKPNKLSYNKKRNEQYDDDLTSEDSEHLQSPQHRNYRDKGFLQRRIGNENSPKKSPLRKQDDSSDEMKIPTGLLSPPLSDQLRLSSRRELEDLREKEHKYQQNKSSTVKLEKRTQRNIQDNDDLIDSDFLKPSQLQFTNKHYSLESINADINSSEQSELQAYAKKTNIRQSDRSQRNVSQNKPNQRKPQYYGSDESGTDSSSESSSYTSQRTTTEQFYAMPSQSSLSTSQSKSSQSSTTSMGDIDIVLRKGVKYKDDYQPQQQVPTPNKSAKKEMLSTYADEEFMPNQLDPNRQSPELLVDKLVNMLRPKSPTQQKSRSPTVNFNSHHSDHDVTSPTKQRSKQSTKKSNPYYQNTDMDSDQQFLGRNSPELIVDKLVKILRPRSPTQQRSKSPTKKIRK</sequence>
<evidence type="ECO:0000256" key="1">
    <source>
        <dbReference type="SAM" id="MobiDB-lite"/>
    </source>
</evidence>
<feature type="compositionally biased region" description="Low complexity" evidence="1">
    <location>
        <begin position="436"/>
        <end position="454"/>
    </location>
</feature>
<feature type="region of interest" description="Disordered" evidence="1">
    <location>
        <begin position="1"/>
        <end position="54"/>
    </location>
</feature>
<feature type="compositionally biased region" description="Polar residues" evidence="1">
    <location>
        <begin position="564"/>
        <end position="579"/>
    </location>
</feature>
<accession>A0A5J4UG13</accession>
<gene>
    <name evidence="2" type="ORF">EZS28_035462</name>
</gene>
<feature type="region of interest" description="Disordered" evidence="1">
    <location>
        <begin position="524"/>
        <end position="613"/>
    </location>
</feature>
<name>A0A5J4UG13_9EUKA</name>
<feature type="compositionally biased region" description="Low complexity" evidence="1">
    <location>
        <begin position="97"/>
        <end position="132"/>
    </location>
</feature>
<feature type="compositionally biased region" description="Polar residues" evidence="1">
    <location>
        <begin position="150"/>
        <end position="159"/>
    </location>
</feature>
<organism evidence="2 3">
    <name type="scientific">Streblomastix strix</name>
    <dbReference type="NCBI Taxonomy" id="222440"/>
    <lineage>
        <taxon>Eukaryota</taxon>
        <taxon>Metamonada</taxon>
        <taxon>Preaxostyla</taxon>
        <taxon>Oxymonadida</taxon>
        <taxon>Streblomastigidae</taxon>
        <taxon>Streblomastix</taxon>
    </lineage>
</organism>
<feature type="compositionally biased region" description="Basic and acidic residues" evidence="1">
    <location>
        <begin position="272"/>
        <end position="282"/>
    </location>
</feature>
<feature type="compositionally biased region" description="Polar residues" evidence="1">
    <location>
        <begin position="525"/>
        <end position="540"/>
    </location>
</feature>
<feature type="region of interest" description="Disordered" evidence="1">
    <location>
        <begin position="372"/>
        <end position="458"/>
    </location>
</feature>
<feature type="compositionally biased region" description="Low complexity" evidence="1">
    <location>
        <begin position="287"/>
        <end position="298"/>
    </location>
</feature>
<evidence type="ECO:0000313" key="3">
    <source>
        <dbReference type="Proteomes" id="UP000324800"/>
    </source>
</evidence>
<evidence type="ECO:0000313" key="2">
    <source>
        <dbReference type="EMBL" id="KAA6369011.1"/>
    </source>
</evidence>
<feature type="non-terminal residue" evidence="2">
    <location>
        <position position="1"/>
    </location>
</feature>
<feature type="compositionally biased region" description="Polar residues" evidence="1">
    <location>
        <begin position="390"/>
        <end position="401"/>
    </location>
</feature>
<dbReference type="AlphaFoldDB" id="A0A5J4UG13"/>